<gene>
    <name evidence="2" type="ORF">GCM10022202_32940</name>
</gene>
<dbReference type="InterPro" id="IPR017395">
    <property type="entry name" value="Chlorophyllase-like"/>
</dbReference>
<sequence>MSTLPTSRTAAQIIGVRPVTLPAADRGTPLQVRVTAPVDGTRLPVIVFAHGFGGSMTSGDPLVDHWTANGFVVVQPTFLDSATLGLSPADPRYPDIWRTRVSDLVRVIDHLDTVLAEVPGLPQRVDVARLAVAGHSWGGQSVSMLLGARVIGPDGLPGEDRTDRRVKAGVLLATPGVSRGDLAPFAQEHFAFMSPDFDGLTTPSIVVAGDHDQSALSTRGPDWFTDVYRYAPGARHLVTLFGGEHSLGGIQDYGSTATTDESPERVDLVRRATTAFLQDALGVDGRAWAELTATPSSAVGRVDSKASGSEATATAQNASE</sequence>
<organism evidence="2 3">
    <name type="scientific">Microbacterium marinilacus</name>
    <dbReference type="NCBI Taxonomy" id="415209"/>
    <lineage>
        <taxon>Bacteria</taxon>
        <taxon>Bacillati</taxon>
        <taxon>Actinomycetota</taxon>
        <taxon>Actinomycetes</taxon>
        <taxon>Micrococcales</taxon>
        <taxon>Microbacteriaceae</taxon>
        <taxon>Microbacterium</taxon>
    </lineage>
</organism>
<feature type="compositionally biased region" description="Polar residues" evidence="1">
    <location>
        <begin position="306"/>
        <end position="320"/>
    </location>
</feature>
<dbReference type="EMBL" id="BAAAYV010000025">
    <property type="protein sequence ID" value="GAA3668309.1"/>
    <property type="molecule type" value="Genomic_DNA"/>
</dbReference>
<dbReference type="PANTHER" id="PTHR33428:SF14">
    <property type="entry name" value="CARBOXYLESTERASE TYPE B DOMAIN-CONTAINING PROTEIN"/>
    <property type="match status" value="1"/>
</dbReference>
<name>A0ABP7BRQ9_9MICO</name>
<dbReference type="RefSeq" id="WP_246603907.1">
    <property type="nucleotide sequence ID" value="NZ_BAAAYV010000025.1"/>
</dbReference>
<evidence type="ECO:0000313" key="3">
    <source>
        <dbReference type="Proteomes" id="UP001410795"/>
    </source>
</evidence>
<dbReference type="Gene3D" id="3.40.50.1820">
    <property type="entry name" value="alpha/beta hydrolase"/>
    <property type="match status" value="1"/>
</dbReference>
<reference evidence="3" key="1">
    <citation type="journal article" date="2019" name="Int. J. Syst. Evol. Microbiol.">
        <title>The Global Catalogue of Microorganisms (GCM) 10K type strain sequencing project: providing services to taxonomists for standard genome sequencing and annotation.</title>
        <authorList>
            <consortium name="The Broad Institute Genomics Platform"/>
            <consortium name="The Broad Institute Genome Sequencing Center for Infectious Disease"/>
            <person name="Wu L."/>
            <person name="Ma J."/>
        </authorList>
    </citation>
    <scope>NUCLEOTIDE SEQUENCE [LARGE SCALE GENOMIC DNA]</scope>
    <source>
        <strain evidence="3">JCM 16546</strain>
    </source>
</reference>
<dbReference type="SUPFAM" id="SSF53474">
    <property type="entry name" value="alpha/beta-Hydrolases"/>
    <property type="match status" value="1"/>
</dbReference>
<evidence type="ECO:0008006" key="4">
    <source>
        <dbReference type="Google" id="ProtNLM"/>
    </source>
</evidence>
<keyword evidence="3" id="KW-1185">Reference proteome</keyword>
<dbReference type="InterPro" id="IPR029058">
    <property type="entry name" value="AB_hydrolase_fold"/>
</dbReference>
<dbReference type="Proteomes" id="UP001410795">
    <property type="component" value="Unassembled WGS sequence"/>
</dbReference>
<comment type="caution">
    <text evidence="2">The sequence shown here is derived from an EMBL/GenBank/DDBJ whole genome shotgun (WGS) entry which is preliminary data.</text>
</comment>
<dbReference type="PANTHER" id="PTHR33428">
    <property type="entry name" value="CHLOROPHYLLASE-2, CHLOROPLASTIC"/>
    <property type="match status" value="1"/>
</dbReference>
<accession>A0ABP7BRQ9</accession>
<evidence type="ECO:0000313" key="2">
    <source>
        <dbReference type="EMBL" id="GAA3668309.1"/>
    </source>
</evidence>
<feature type="region of interest" description="Disordered" evidence="1">
    <location>
        <begin position="298"/>
        <end position="320"/>
    </location>
</feature>
<proteinExistence type="predicted"/>
<protein>
    <recommendedName>
        <fullName evidence="4">Chlorophyllase</fullName>
    </recommendedName>
</protein>
<dbReference type="Pfam" id="PF07224">
    <property type="entry name" value="Chlorophyllase"/>
    <property type="match status" value="1"/>
</dbReference>
<evidence type="ECO:0000256" key="1">
    <source>
        <dbReference type="SAM" id="MobiDB-lite"/>
    </source>
</evidence>